<evidence type="ECO:0000256" key="1">
    <source>
        <dbReference type="SAM" id="MobiDB-lite"/>
    </source>
</evidence>
<gene>
    <name evidence="2" type="ORF">OBE_03709</name>
</gene>
<evidence type="ECO:0000313" key="2">
    <source>
        <dbReference type="EMBL" id="EKC70796.1"/>
    </source>
</evidence>
<feature type="region of interest" description="Disordered" evidence="1">
    <location>
        <begin position="13"/>
        <end position="36"/>
    </location>
</feature>
<name>K1UH39_9ZZZZ</name>
<feature type="non-terminal residue" evidence="2">
    <location>
        <position position="1"/>
    </location>
</feature>
<dbReference type="EMBL" id="AJWZ01002497">
    <property type="protein sequence ID" value="EKC70796.1"/>
    <property type="molecule type" value="Genomic_DNA"/>
</dbReference>
<accession>K1UH39</accession>
<protein>
    <submittedName>
        <fullName evidence="2">Uncharacterized protein</fullName>
    </submittedName>
</protein>
<sequence>IMAIDSALSDIEGMDTGDIPEHLKDSHYGGSKKTTVTEQSTNIRTVMKIIMSNSNICLTTLGTLNITILGTIKPNSRQKFIGTE</sequence>
<comment type="caution">
    <text evidence="2">The sequence shown here is derived from an EMBL/GenBank/DDBJ whole genome shotgun (WGS) entry which is preliminary data.</text>
</comment>
<reference evidence="2" key="1">
    <citation type="journal article" date="2013" name="Environ. Microbiol.">
        <title>Microbiota from the distal guts of lean and obese adolescents exhibit partial functional redundancy besides clear differences in community structure.</title>
        <authorList>
            <person name="Ferrer M."/>
            <person name="Ruiz A."/>
            <person name="Lanza F."/>
            <person name="Haange S.B."/>
            <person name="Oberbach A."/>
            <person name="Till H."/>
            <person name="Bargiela R."/>
            <person name="Campoy C."/>
            <person name="Segura M.T."/>
            <person name="Richter M."/>
            <person name="von Bergen M."/>
            <person name="Seifert J."/>
            <person name="Suarez A."/>
        </authorList>
    </citation>
    <scope>NUCLEOTIDE SEQUENCE</scope>
</reference>
<proteinExistence type="predicted"/>
<organism evidence="2">
    <name type="scientific">human gut metagenome</name>
    <dbReference type="NCBI Taxonomy" id="408170"/>
    <lineage>
        <taxon>unclassified sequences</taxon>
        <taxon>metagenomes</taxon>
        <taxon>organismal metagenomes</taxon>
    </lineage>
</organism>
<dbReference type="AlphaFoldDB" id="K1UH39"/>